<keyword evidence="1" id="KW-0472">Membrane</keyword>
<proteinExistence type="predicted"/>
<reference evidence="2 3" key="1">
    <citation type="submission" date="2018-07" db="EMBL/GenBank/DDBJ databases">
        <title>Freshwater and sediment microbial communities from various areas in North America, analyzing microbe dynamics in response to fracking.</title>
        <authorList>
            <person name="Lamendella R."/>
        </authorList>
    </citation>
    <scope>NUCLEOTIDE SEQUENCE [LARGE SCALE GENOMIC DNA]</scope>
    <source>
        <strain evidence="2 3">160A</strain>
    </source>
</reference>
<evidence type="ECO:0000313" key="3">
    <source>
        <dbReference type="Proteomes" id="UP000252733"/>
    </source>
</evidence>
<gene>
    <name evidence="2" type="ORF">DFO77_10654</name>
</gene>
<dbReference type="EMBL" id="QPIZ01000006">
    <property type="protein sequence ID" value="RCW37361.1"/>
    <property type="molecule type" value="Genomic_DNA"/>
</dbReference>
<keyword evidence="1" id="KW-1133">Transmembrane helix</keyword>
<protein>
    <submittedName>
        <fullName evidence="2">Uncharacterized protein</fullName>
    </submittedName>
</protein>
<keyword evidence="1" id="KW-0812">Transmembrane</keyword>
<name>A0A2T0XLP2_9BACT</name>
<dbReference type="AlphaFoldDB" id="A0A2T0XLP2"/>
<keyword evidence="3" id="KW-1185">Reference proteome</keyword>
<dbReference type="Proteomes" id="UP000252733">
    <property type="component" value="Unassembled WGS sequence"/>
</dbReference>
<comment type="caution">
    <text evidence="2">The sequence shown here is derived from an EMBL/GenBank/DDBJ whole genome shotgun (WGS) entry which is preliminary data.</text>
</comment>
<evidence type="ECO:0000313" key="2">
    <source>
        <dbReference type="EMBL" id="RCW37361.1"/>
    </source>
</evidence>
<sequence>MYEFYKNPATVNSKIMPHRLSEDIFLILVWLGQLGVRALYYGQYII</sequence>
<organism evidence="2 3">
    <name type="scientific">Marinilabilia salmonicolor</name>
    <dbReference type="NCBI Taxonomy" id="989"/>
    <lineage>
        <taxon>Bacteria</taxon>
        <taxon>Pseudomonadati</taxon>
        <taxon>Bacteroidota</taxon>
        <taxon>Bacteroidia</taxon>
        <taxon>Marinilabiliales</taxon>
        <taxon>Marinilabiliaceae</taxon>
        <taxon>Marinilabilia</taxon>
    </lineage>
</organism>
<feature type="transmembrane region" description="Helical" evidence="1">
    <location>
        <begin position="24"/>
        <end position="42"/>
    </location>
</feature>
<evidence type="ECO:0000256" key="1">
    <source>
        <dbReference type="SAM" id="Phobius"/>
    </source>
</evidence>
<accession>A0A2T0XLP2</accession>